<comment type="subcellular location">
    <subcellularLocation>
        <location evidence="1 10">Endoplasmic reticulum membrane</location>
        <topology evidence="1 10">Multi-pass membrane protein</topology>
    </subcellularLocation>
</comment>
<evidence type="ECO:0000256" key="7">
    <source>
        <dbReference type="ARBA" id="ARBA00022824"/>
    </source>
</evidence>
<reference evidence="11 12" key="1">
    <citation type="submission" date="2009-11" db="EMBL/GenBank/DDBJ databases">
        <title>Annotation of Allomyces macrogynus ATCC 38327.</title>
        <authorList>
            <consortium name="The Broad Institute Genome Sequencing Platform"/>
            <person name="Russ C."/>
            <person name="Cuomo C."/>
            <person name="Burger G."/>
            <person name="Gray M.W."/>
            <person name="Holland P.W.H."/>
            <person name="King N."/>
            <person name="Lang F.B.F."/>
            <person name="Roger A.J."/>
            <person name="Ruiz-Trillo I."/>
            <person name="Young S.K."/>
            <person name="Zeng Q."/>
            <person name="Gargeya S."/>
            <person name="Fitzgerald M."/>
            <person name="Haas B."/>
            <person name="Abouelleil A."/>
            <person name="Alvarado L."/>
            <person name="Arachchi H.M."/>
            <person name="Berlin A."/>
            <person name="Chapman S.B."/>
            <person name="Gearin G."/>
            <person name="Goldberg J."/>
            <person name="Griggs A."/>
            <person name="Gujja S."/>
            <person name="Hansen M."/>
            <person name="Heiman D."/>
            <person name="Howarth C."/>
            <person name="Larimer J."/>
            <person name="Lui A."/>
            <person name="MacDonald P.J.P."/>
            <person name="McCowen C."/>
            <person name="Montmayeur A."/>
            <person name="Murphy C."/>
            <person name="Neiman D."/>
            <person name="Pearson M."/>
            <person name="Priest M."/>
            <person name="Roberts A."/>
            <person name="Saif S."/>
            <person name="Shea T."/>
            <person name="Sisk P."/>
            <person name="Stolte C."/>
            <person name="Sykes S."/>
            <person name="Wortman J."/>
            <person name="Nusbaum C."/>
            <person name="Birren B."/>
        </authorList>
    </citation>
    <scope>NUCLEOTIDE SEQUENCE [LARGE SCALE GENOMIC DNA]</scope>
    <source>
        <strain evidence="11 12">ATCC 38327</strain>
    </source>
</reference>
<accession>A0A0L0SK27</accession>
<keyword evidence="6 10" id="KW-0812">Transmembrane</keyword>
<dbReference type="EC" id="2.4.1.-" evidence="10"/>
<evidence type="ECO:0000256" key="6">
    <source>
        <dbReference type="ARBA" id="ARBA00022692"/>
    </source>
</evidence>
<evidence type="ECO:0000256" key="9">
    <source>
        <dbReference type="ARBA" id="ARBA00023136"/>
    </source>
</evidence>
<feature type="transmembrane region" description="Helical" evidence="10">
    <location>
        <begin position="50"/>
        <end position="67"/>
    </location>
</feature>
<dbReference type="GO" id="GO:0006487">
    <property type="term" value="P:protein N-linked glycosylation"/>
    <property type="evidence" value="ECO:0007669"/>
    <property type="project" value="TreeGrafter"/>
</dbReference>
<evidence type="ECO:0000256" key="5">
    <source>
        <dbReference type="ARBA" id="ARBA00022679"/>
    </source>
</evidence>
<dbReference type="EMBL" id="GG745340">
    <property type="protein sequence ID" value="KNE62779.1"/>
    <property type="molecule type" value="Genomic_DNA"/>
</dbReference>
<evidence type="ECO:0000256" key="2">
    <source>
        <dbReference type="ARBA" id="ARBA00004922"/>
    </source>
</evidence>
<dbReference type="Pfam" id="PF03901">
    <property type="entry name" value="Glyco_transf_22"/>
    <property type="match status" value="1"/>
</dbReference>
<dbReference type="OrthoDB" id="5585514at2759"/>
<evidence type="ECO:0000256" key="3">
    <source>
        <dbReference type="ARBA" id="ARBA00007063"/>
    </source>
</evidence>
<keyword evidence="5" id="KW-0808">Transferase</keyword>
<dbReference type="eggNOG" id="KOG2515">
    <property type="taxonomic scope" value="Eukaryota"/>
</dbReference>
<evidence type="ECO:0000256" key="4">
    <source>
        <dbReference type="ARBA" id="ARBA00022676"/>
    </source>
</evidence>
<keyword evidence="9 10" id="KW-0472">Membrane</keyword>
<dbReference type="InterPro" id="IPR005599">
    <property type="entry name" value="GPI_mannosylTrfase"/>
</dbReference>
<dbReference type="AlphaFoldDB" id="A0A0L0SK27"/>
<evidence type="ECO:0000313" key="12">
    <source>
        <dbReference type="Proteomes" id="UP000054350"/>
    </source>
</evidence>
<comment type="pathway">
    <text evidence="2">Protein modification; protein glycosylation.</text>
</comment>
<comment type="caution">
    <text evidence="10">Lacks conserved residue(s) required for the propagation of feature annotation.</text>
</comment>
<dbReference type="GO" id="GO:0000026">
    <property type="term" value="F:alpha-1,2-mannosyltransferase activity"/>
    <property type="evidence" value="ECO:0007669"/>
    <property type="project" value="TreeGrafter"/>
</dbReference>
<evidence type="ECO:0000256" key="8">
    <source>
        <dbReference type="ARBA" id="ARBA00022989"/>
    </source>
</evidence>
<evidence type="ECO:0000256" key="10">
    <source>
        <dbReference type="RuleBase" id="RU363075"/>
    </source>
</evidence>
<keyword evidence="7 10" id="KW-0256">Endoplasmic reticulum</keyword>
<keyword evidence="12" id="KW-1185">Reference proteome</keyword>
<comment type="similarity">
    <text evidence="3 10">Belongs to the glycosyltransferase 22 family.</text>
</comment>
<dbReference type="UniPathway" id="UPA00378"/>
<evidence type="ECO:0000313" key="11">
    <source>
        <dbReference type="EMBL" id="KNE62779.1"/>
    </source>
</evidence>
<feature type="transmembrane region" description="Helical" evidence="10">
    <location>
        <begin position="73"/>
        <end position="95"/>
    </location>
</feature>
<dbReference type="VEuPathDB" id="FungiDB:AMAG_07964"/>
<dbReference type="STRING" id="578462.A0A0L0SK27"/>
<keyword evidence="8 10" id="KW-1133">Transmembrane helix</keyword>
<dbReference type="PANTHER" id="PTHR22760:SF2">
    <property type="entry name" value="ALPHA-1,2-MANNOSYLTRANSFERASE ALG9"/>
    <property type="match status" value="1"/>
</dbReference>
<evidence type="ECO:0000256" key="1">
    <source>
        <dbReference type="ARBA" id="ARBA00004477"/>
    </source>
</evidence>
<dbReference type="PANTHER" id="PTHR22760">
    <property type="entry name" value="GLYCOSYLTRANSFERASE"/>
    <property type="match status" value="1"/>
</dbReference>
<keyword evidence="4 10" id="KW-0328">Glycosyltransferase</keyword>
<gene>
    <name evidence="11" type="ORF">AMAG_07964</name>
</gene>
<organism evidence="11 12">
    <name type="scientific">Allomyces macrogynus (strain ATCC 38327)</name>
    <name type="common">Allomyces javanicus var. macrogynus</name>
    <dbReference type="NCBI Taxonomy" id="578462"/>
    <lineage>
        <taxon>Eukaryota</taxon>
        <taxon>Fungi</taxon>
        <taxon>Fungi incertae sedis</taxon>
        <taxon>Blastocladiomycota</taxon>
        <taxon>Blastocladiomycetes</taxon>
        <taxon>Blastocladiales</taxon>
        <taxon>Blastocladiaceae</taxon>
        <taxon>Allomyces</taxon>
    </lineage>
</organism>
<name>A0A0L0SK27_ALLM3</name>
<feature type="transmembrane region" description="Helical" evidence="10">
    <location>
        <begin position="20"/>
        <end position="38"/>
    </location>
</feature>
<reference evidence="12" key="2">
    <citation type="submission" date="2009-11" db="EMBL/GenBank/DDBJ databases">
        <title>The Genome Sequence of Allomyces macrogynus strain ATCC 38327.</title>
        <authorList>
            <consortium name="The Broad Institute Genome Sequencing Platform"/>
            <person name="Russ C."/>
            <person name="Cuomo C."/>
            <person name="Shea T."/>
            <person name="Young S.K."/>
            <person name="Zeng Q."/>
            <person name="Koehrsen M."/>
            <person name="Haas B."/>
            <person name="Borodovsky M."/>
            <person name="Guigo R."/>
            <person name="Alvarado L."/>
            <person name="Berlin A."/>
            <person name="Borenstein D."/>
            <person name="Chen Z."/>
            <person name="Engels R."/>
            <person name="Freedman E."/>
            <person name="Gellesch M."/>
            <person name="Goldberg J."/>
            <person name="Griggs A."/>
            <person name="Gujja S."/>
            <person name="Heiman D."/>
            <person name="Hepburn T."/>
            <person name="Howarth C."/>
            <person name="Jen D."/>
            <person name="Larson L."/>
            <person name="Lewis B."/>
            <person name="Mehta T."/>
            <person name="Park D."/>
            <person name="Pearson M."/>
            <person name="Roberts A."/>
            <person name="Saif S."/>
            <person name="Shenoy N."/>
            <person name="Sisk P."/>
            <person name="Stolte C."/>
            <person name="Sykes S."/>
            <person name="Walk T."/>
            <person name="White J."/>
            <person name="Yandava C."/>
            <person name="Burger G."/>
            <person name="Gray M.W."/>
            <person name="Holland P.W.H."/>
            <person name="King N."/>
            <person name="Lang F.B.F."/>
            <person name="Roger A.J."/>
            <person name="Ruiz-Trillo I."/>
            <person name="Lander E."/>
            <person name="Nusbaum C."/>
        </authorList>
    </citation>
    <scope>NUCLEOTIDE SEQUENCE [LARGE SCALE GENOMIC DNA]</scope>
    <source>
        <strain evidence="12">ATCC 38327</strain>
    </source>
</reference>
<dbReference type="Proteomes" id="UP000054350">
    <property type="component" value="Unassembled WGS sequence"/>
</dbReference>
<protein>
    <recommendedName>
        <fullName evidence="10">Mannosyltransferase</fullName>
        <ecNumber evidence="10">2.4.1.-</ecNumber>
    </recommendedName>
</protein>
<proteinExistence type="inferred from homology"/>
<dbReference type="GO" id="GO:0005789">
    <property type="term" value="C:endoplasmic reticulum membrane"/>
    <property type="evidence" value="ECO:0007669"/>
    <property type="project" value="UniProtKB-SubCell"/>
</dbReference>
<sequence length="259" mass="28618">MGLVAIAHQFRFSLELPAATSAHAPATMVVLWFAVMLAQPHKEERFLSPIYPAVALLAAQGVAAMAHRARTMTLLVIVATMTLGALRSLALVRYYGAPLQLDWNRHDVVEALQGKTMCLGNDWFLAPGHWVLPDTTRIEFVQHGFEGQLPAHFAPSNATSSIARVVHGTATCDHALFNDANRMEVSRFVDLDQCDFILGRDAIFAAGSNAVVGMCANMLYLERTPLLARVVYHPTFAPIACQQVWQQYCLYRHSKSTLE</sequence>